<comment type="caution">
    <text evidence="1">The sequence shown here is derived from an EMBL/GenBank/DDBJ whole genome shotgun (WGS) entry which is preliminary data.</text>
</comment>
<accession>A0A3D4VD84</accession>
<organism evidence="1 2">
    <name type="scientific">Gemmatimonas aurantiaca</name>
    <dbReference type="NCBI Taxonomy" id="173480"/>
    <lineage>
        <taxon>Bacteria</taxon>
        <taxon>Pseudomonadati</taxon>
        <taxon>Gemmatimonadota</taxon>
        <taxon>Gemmatimonadia</taxon>
        <taxon>Gemmatimonadales</taxon>
        <taxon>Gemmatimonadaceae</taxon>
        <taxon>Gemmatimonas</taxon>
    </lineage>
</organism>
<proteinExistence type="predicted"/>
<reference evidence="1 2" key="1">
    <citation type="journal article" date="2018" name="Nat. Biotechnol.">
        <title>A standardized bacterial taxonomy based on genome phylogeny substantially revises the tree of life.</title>
        <authorList>
            <person name="Parks D.H."/>
            <person name="Chuvochina M."/>
            <person name="Waite D.W."/>
            <person name="Rinke C."/>
            <person name="Skarshewski A."/>
            <person name="Chaumeil P.A."/>
            <person name="Hugenholtz P."/>
        </authorList>
    </citation>
    <scope>NUCLEOTIDE SEQUENCE [LARGE SCALE GENOMIC DNA]</scope>
    <source>
        <strain evidence="1">UBA8844</strain>
    </source>
</reference>
<evidence type="ECO:0000313" key="1">
    <source>
        <dbReference type="EMBL" id="HCT59079.1"/>
    </source>
</evidence>
<protein>
    <submittedName>
        <fullName evidence="1">Uncharacterized protein</fullName>
    </submittedName>
</protein>
<evidence type="ECO:0000313" key="2">
    <source>
        <dbReference type="Proteomes" id="UP000264071"/>
    </source>
</evidence>
<dbReference type="EMBL" id="DPIY01000012">
    <property type="protein sequence ID" value="HCT59079.1"/>
    <property type="molecule type" value="Genomic_DNA"/>
</dbReference>
<gene>
    <name evidence="1" type="ORF">DGD08_17905</name>
</gene>
<name>A0A3D4VD84_9BACT</name>
<dbReference type="Proteomes" id="UP000264071">
    <property type="component" value="Unassembled WGS sequence"/>
</dbReference>
<sequence>MTPAFPSPSRFDGPERRQNPHLRELVDEMLASIRIAANQDLWTPDERTRCEADMLRIMATVRSKALEGRPKS</sequence>
<dbReference type="AlphaFoldDB" id="A0A3D4VD84"/>